<reference evidence="11" key="1">
    <citation type="journal article" date="2019" name="Int. J. Syst. Evol. Microbiol.">
        <title>The Global Catalogue of Microorganisms (GCM) 10K type strain sequencing project: providing services to taxonomists for standard genome sequencing and annotation.</title>
        <authorList>
            <consortium name="The Broad Institute Genomics Platform"/>
            <consortium name="The Broad Institute Genome Sequencing Center for Infectious Disease"/>
            <person name="Wu L."/>
            <person name="Ma J."/>
        </authorList>
    </citation>
    <scope>NUCLEOTIDE SEQUENCE [LARGE SCALE GENOMIC DNA]</scope>
    <source>
        <strain evidence="11">JCM 9687</strain>
    </source>
</reference>
<evidence type="ECO:0000256" key="7">
    <source>
        <dbReference type="SAM" id="Phobius"/>
    </source>
</evidence>
<dbReference type="PROSITE" id="PS50929">
    <property type="entry name" value="ABC_TM1F"/>
    <property type="match status" value="1"/>
</dbReference>
<feature type="transmembrane region" description="Helical" evidence="7">
    <location>
        <begin position="171"/>
        <end position="190"/>
    </location>
</feature>
<organism evidence="10 11">
    <name type="scientific">Saccharopolyspora gregorii</name>
    <dbReference type="NCBI Taxonomy" id="33914"/>
    <lineage>
        <taxon>Bacteria</taxon>
        <taxon>Bacillati</taxon>
        <taxon>Actinomycetota</taxon>
        <taxon>Actinomycetes</taxon>
        <taxon>Pseudonocardiales</taxon>
        <taxon>Pseudonocardiaceae</taxon>
        <taxon>Saccharopolyspora</taxon>
    </lineage>
</organism>
<keyword evidence="3" id="KW-0547">Nucleotide-binding</keyword>
<dbReference type="EMBL" id="BAAAYK010000038">
    <property type="protein sequence ID" value="GAA3358757.1"/>
    <property type="molecule type" value="Genomic_DNA"/>
</dbReference>
<feature type="transmembrane region" description="Helical" evidence="7">
    <location>
        <begin position="27"/>
        <end position="49"/>
    </location>
</feature>
<keyword evidence="4 10" id="KW-0067">ATP-binding</keyword>
<evidence type="ECO:0000259" key="8">
    <source>
        <dbReference type="PROSITE" id="PS50893"/>
    </source>
</evidence>
<proteinExistence type="predicted"/>
<comment type="subcellular location">
    <subcellularLocation>
        <location evidence="1">Cell membrane</location>
        <topology evidence="1">Multi-pass membrane protein</topology>
    </subcellularLocation>
</comment>
<keyword evidence="6 7" id="KW-0472">Membrane</keyword>
<evidence type="ECO:0000256" key="2">
    <source>
        <dbReference type="ARBA" id="ARBA00022692"/>
    </source>
</evidence>
<dbReference type="Pfam" id="PF00664">
    <property type="entry name" value="ABC_membrane"/>
    <property type="match status" value="1"/>
</dbReference>
<feature type="transmembrane region" description="Helical" evidence="7">
    <location>
        <begin position="69"/>
        <end position="86"/>
    </location>
</feature>
<feature type="domain" description="ABC transmembrane type-1" evidence="9">
    <location>
        <begin position="35"/>
        <end position="314"/>
    </location>
</feature>
<gene>
    <name evidence="10" type="ORF">GCM10020366_32040</name>
</gene>
<feature type="domain" description="ABC transporter" evidence="8">
    <location>
        <begin position="345"/>
        <end position="585"/>
    </location>
</feature>
<evidence type="ECO:0000259" key="9">
    <source>
        <dbReference type="PROSITE" id="PS50929"/>
    </source>
</evidence>
<comment type="caution">
    <text evidence="10">The sequence shown here is derived from an EMBL/GenBank/DDBJ whole genome shotgun (WGS) entry which is preliminary data.</text>
</comment>
<accession>A0ABP6RRN4</accession>
<evidence type="ECO:0000256" key="1">
    <source>
        <dbReference type="ARBA" id="ARBA00004651"/>
    </source>
</evidence>
<protein>
    <submittedName>
        <fullName evidence="10">ABC transporter ATP-binding protein</fullName>
    </submittedName>
</protein>
<dbReference type="PANTHER" id="PTHR24221:SF654">
    <property type="entry name" value="ATP-BINDING CASSETTE SUB-FAMILY B MEMBER 6"/>
    <property type="match status" value="1"/>
</dbReference>
<evidence type="ECO:0000313" key="10">
    <source>
        <dbReference type="EMBL" id="GAA3358757.1"/>
    </source>
</evidence>
<evidence type="ECO:0000256" key="6">
    <source>
        <dbReference type="ARBA" id="ARBA00023136"/>
    </source>
</evidence>
<keyword evidence="5 7" id="KW-1133">Transmembrane helix</keyword>
<dbReference type="InterPro" id="IPR011527">
    <property type="entry name" value="ABC1_TM_dom"/>
</dbReference>
<dbReference type="Proteomes" id="UP001500483">
    <property type="component" value="Unassembled WGS sequence"/>
</dbReference>
<keyword evidence="2 7" id="KW-0812">Transmembrane</keyword>
<name>A0ABP6RRN4_9PSEU</name>
<dbReference type="Gene3D" id="3.40.50.300">
    <property type="entry name" value="P-loop containing nucleotide triphosphate hydrolases"/>
    <property type="match status" value="1"/>
</dbReference>
<dbReference type="InterPro" id="IPR036640">
    <property type="entry name" value="ABC1_TM_sf"/>
</dbReference>
<evidence type="ECO:0000256" key="3">
    <source>
        <dbReference type="ARBA" id="ARBA00022741"/>
    </source>
</evidence>
<dbReference type="InterPro" id="IPR027417">
    <property type="entry name" value="P-loop_NTPase"/>
</dbReference>
<dbReference type="RefSeq" id="WP_344927455.1">
    <property type="nucleotide sequence ID" value="NZ_BAAAYK010000038.1"/>
</dbReference>
<dbReference type="SUPFAM" id="SSF52540">
    <property type="entry name" value="P-loop containing nucleoside triphosphate hydrolases"/>
    <property type="match status" value="1"/>
</dbReference>
<sequence>MSTATRTPLPIADTAQVRTWVRRVLRANAAAVTSVLLLFALALLAALVGPRLLGLLVDSVTAGTTTARVDLIALALLGVLSVEALLQRAAMVRAAYLGEKVLAETREEFVRTVVELPPQTIESAGTGDLLSRATSDVDRLDEGIRHALPEIVISALTLVFLAAAIVLTSPLLSLALLAGLPFAVLSTWWYRPRARRAYARLLVEEADVLASTHETVHGCATTETFGLGPRRVDHHGRAVAAVVRTRARTADLQKVWFPSLDLATTVPAGVVLLLGVLAHRHGLVGLGELTAVVVYVQLLGGPLNELLTWVDELQIGNAALRRVLGVDRIPTPEIPDSPPPRGHAIRLRDVRFGYRPGHEVLRGVDLDVREGERIVLVGASGAGKSTLAKLVAGVHAPDGGSVLVGGVPTTSLSTEALRREIALITQEHHVFLGTARENLTLADRDGDPGADWSDAELLDALDLVDLADWVRSLPHGLDTEIGDGTITVPASVAQRLALARFVLADPATVVLDEATALVDAAASRQVERSLAAVLAGRTVISIEHRLDTAAEADRIAVLDAGRIVEVGTHDEVVAAGGTYARLWSAWNRADHD</sequence>
<evidence type="ECO:0000256" key="4">
    <source>
        <dbReference type="ARBA" id="ARBA00022840"/>
    </source>
</evidence>
<dbReference type="Gene3D" id="1.20.1560.10">
    <property type="entry name" value="ABC transporter type 1, transmembrane domain"/>
    <property type="match status" value="1"/>
</dbReference>
<dbReference type="Pfam" id="PF00005">
    <property type="entry name" value="ABC_tran"/>
    <property type="match status" value="1"/>
</dbReference>
<dbReference type="PROSITE" id="PS50893">
    <property type="entry name" value="ABC_TRANSPORTER_2"/>
    <property type="match status" value="1"/>
</dbReference>
<evidence type="ECO:0000256" key="5">
    <source>
        <dbReference type="ARBA" id="ARBA00022989"/>
    </source>
</evidence>
<dbReference type="GO" id="GO:0005524">
    <property type="term" value="F:ATP binding"/>
    <property type="evidence" value="ECO:0007669"/>
    <property type="project" value="UniProtKB-KW"/>
</dbReference>
<dbReference type="SMART" id="SM00382">
    <property type="entry name" value="AAA"/>
    <property type="match status" value="1"/>
</dbReference>
<dbReference type="SUPFAM" id="SSF90123">
    <property type="entry name" value="ABC transporter transmembrane region"/>
    <property type="match status" value="1"/>
</dbReference>
<dbReference type="InterPro" id="IPR003593">
    <property type="entry name" value="AAA+_ATPase"/>
</dbReference>
<dbReference type="InterPro" id="IPR039421">
    <property type="entry name" value="Type_1_exporter"/>
</dbReference>
<dbReference type="InterPro" id="IPR003439">
    <property type="entry name" value="ABC_transporter-like_ATP-bd"/>
</dbReference>
<feature type="transmembrane region" description="Helical" evidence="7">
    <location>
        <begin position="147"/>
        <end position="165"/>
    </location>
</feature>
<evidence type="ECO:0000313" key="11">
    <source>
        <dbReference type="Proteomes" id="UP001500483"/>
    </source>
</evidence>
<keyword evidence="11" id="KW-1185">Reference proteome</keyword>
<dbReference type="PANTHER" id="PTHR24221">
    <property type="entry name" value="ATP-BINDING CASSETTE SUB-FAMILY B"/>
    <property type="match status" value="1"/>
</dbReference>